<comment type="caution">
    <text evidence="1">The sequence shown here is derived from an EMBL/GenBank/DDBJ whole genome shotgun (WGS) entry which is preliminary data.</text>
</comment>
<dbReference type="AlphaFoldDB" id="S9TC85"/>
<sequence length="408" mass="45290">MGPLVRGGRVLPRPLGDAPGRAAERFLQLRRHARPRLLRRVAGRGDGNRVPRIAGRAVTATAVGCLSKHIHETSLHPLLHRVQLLQTPQLLLQRGLLARYSRLQRTLPDLLAELGAFQQVLLIEECHFLRPQLLLRLQQMHPLAVQLARPRRRLVQLPGRTLLCLVQGELRAPLLYQLRRLARQDSRVLARGGLVVLQCLPQVHHLLVQQPLLRLTGRGGPQLVPQLLHRARQLQLLRVHLPVRVRVRRCEEPQALVELVLHRLQPVDALRHAALLLAKPFALLFEALNLLPRVRDAPVHVRHAVLQRGHAVPLMRVRALLAAAGVTRIGVAEARGRAGRAGRAGRRTRGVRTRVERVAAGAARAAVTTPPAPAAAPLASAAVLRTPRGGRRGLVRLRSGRRWRGGSR</sequence>
<evidence type="ECO:0000313" key="1">
    <source>
        <dbReference type="EMBL" id="EPY15592.1"/>
    </source>
</evidence>
<accession>S9TC85</accession>
<proteinExistence type="predicted"/>
<reference evidence="1 2" key="1">
    <citation type="journal article" date="2013" name="PLoS ONE">
        <title>Predicting the Proteins of Angomonas deanei, Strigomonas culicis and Their Respective Endosymbionts Reveals New Aspects of the Trypanosomatidae Family.</title>
        <authorList>
            <person name="Motta M.C."/>
            <person name="Martins A.C."/>
            <person name="de Souza S.S."/>
            <person name="Catta-Preta C.M."/>
            <person name="Silva R."/>
            <person name="Klein C.C."/>
            <person name="de Almeida L.G."/>
            <person name="de Lima Cunha O."/>
            <person name="Ciapina L.P."/>
            <person name="Brocchi M."/>
            <person name="Colabardini A.C."/>
            <person name="de Araujo Lima B."/>
            <person name="Machado C.R."/>
            <person name="de Almeida Soares C.M."/>
            <person name="Probst C.M."/>
            <person name="de Menezes C.B."/>
            <person name="Thompson C.E."/>
            <person name="Bartholomeu D.C."/>
            <person name="Gradia D.F."/>
            <person name="Pavoni D.P."/>
            <person name="Grisard E.C."/>
            <person name="Fantinatti-Garboggini F."/>
            <person name="Marchini F.K."/>
            <person name="Rodrigues-Luiz G.F."/>
            <person name="Wagner G."/>
            <person name="Goldman G.H."/>
            <person name="Fietto J.L."/>
            <person name="Elias M.C."/>
            <person name="Goldman M.H."/>
            <person name="Sagot M.F."/>
            <person name="Pereira M."/>
            <person name="Stoco P.H."/>
            <person name="de Mendonca-Neto R.P."/>
            <person name="Teixeira S.M."/>
            <person name="Maciel T.E."/>
            <person name="de Oliveira Mendes T.A."/>
            <person name="Urmenyi T.P."/>
            <person name="de Souza W."/>
            <person name="Schenkman S."/>
            <person name="de Vasconcelos A.T."/>
        </authorList>
    </citation>
    <scope>NUCLEOTIDE SEQUENCE [LARGE SCALE GENOMIC DNA]</scope>
</reference>
<dbReference type="Proteomes" id="UP000015354">
    <property type="component" value="Unassembled WGS sequence"/>
</dbReference>
<organism evidence="1 2">
    <name type="scientific">Strigomonas culicis</name>
    <dbReference type="NCBI Taxonomy" id="28005"/>
    <lineage>
        <taxon>Eukaryota</taxon>
        <taxon>Discoba</taxon>
        <taxon>Euglenozoa</taxon>
        <taxon>Kinetoplastea</taxon>
        <taxon>Metakinetoplastina</taxon>
        <taxon>Trypanosomatida</taxon>
        <taxon>Trypanosomatidae</taxon>
        <taxon>Strigomonadinae</taxon>
        <taxon>Strigomonas</taxon>
    </lineage>
</organism>
<evidence type="ECO:0000313" key="2">
    <source>
        <dbReference type="Proteomes" id="UP000015354"/>
    </source>
</evidence>
<gene>
    <name evidence="1" type="ORF">STCU_11901</name>
</gene>
<name>S9TC85_9TRYP</name>
<keyword evidence="2" id="KW-1185">Reference proteome</keyword>
<protein>
    <submittedName>
        <fullName evidence="1">Uncharacterized protein</fullName>
    </submittedName>
</protein>
<dbReference type="EMBL" id="ATMH01011933">
    <property type="protein sequence ID" value="EPY15592.1"/>
    <property type="molecule type" value="Genomic_DNA"/>
</dbReference>